<feature type="domain" description="AAA+ ATPase" evidence="17">
    <location>
        <begin position="199"/>
        <end position="338"/>
    </location>
</feature>
<dbReference type="Gene3D" id="1.20.58.760">
    <property type="entry name" value="Peptidase M41"/>
    <property type="match status" value="1"/>
</dbReference>
<evidence type="ECO:0000256" key="8">
    <source>
        <dbReference type="ARBA" id="ARBA00022833"/>
    </source>
</evidence>
<dbReference type="Pfam" id="PF17862">
    <property type="entry name" value="AAA_lid_3"/>
    <property type="match status" value="1"/>
</dbReference>
<dbReference type="Pfam" id="PF06480">
    <property type="entry name" value="FtsH_ext"/>
    <property type="match status" value="1"/>
</dbReference>
<dbReference type="InterPro" id="IPR027417">
    <property type="entry name" value="P-loop_NTPase"/>
</dbReference>
<dbReference type="FunFam" id="1.20.58.760:FF:000001">
    <property type="entry name" value="ATP-dependent zinc metalloprotease FtsH"/>
    <property type="match status" value="1"/>
</dbReference>
<evidence type="ECO:0000256" key="3">
    <source>
        <dbReference type="ARBA" id="ARBA00022670"/>
    </source>
</evidence>
<feature type="binding site" evidence="14">
    <location>
        <position position="429"/>
    </location>
    <ligand>
        <name>Zn(2+)</name>
        <dbReference type="ChEBI" id="CHEBI:29105"/>
        <note>catalytic</note>
    </ligand>
</feature>
<reference evidence="18" key="1">
    <citation type="submission" date="2022-05" db="EMBL/GenBank/DDBJ databases">
        <title>Comparative genomics of Staphylococcus equorum isolates.</title>
        <authorList>
            <person name="Luelf R.H."/>
        </authorList>
    </citation>
    <scope>NUCLEOTIDE SEQUENCE</scope>
    <source>
        <strain evidence="18">TMW 2.2343</strain>
    </source>
</reference>
<comment type="function">
    <text evidence="14">Acts as a processive, ATP-dependent zinc metallopeptidase for both cytoplasmic and membrane proteins. Plays a role in the quality control of integral membrane proteins.</text>
</comment>
<dbReference type="FunFam" id="3.40.50.300:FF:000001">
    <property type="entry name" value="ATP-dependent zinc metalloprotease FtsH"/>
    <property type="match status" value="1"/>
</dbReference>
<comment type="cofactor">
    <cofactor evidence="14">
        <name>Zn(2+)</name>
        <dbReference type="ChEBI" id="CHEBI:29105"/>
    </cofactor>
    <text evidence="14">Binds 1 zinc ion per subunit.</text>
</comment>
<feature type="binding site" evidence="14">
    <location>
        <position position="505"/>
    </location>
    <ligand>
        <name>Zn(2+)</name>
        <dbReference type="ChEBI" id="CHEBI:29105"/>
        <note>catalytic</note>
    </ligand>
</feature>
<feature type="binding site" evidence="14">
    <location>
        <position position="433"/>
    </location>
    <ligand>
        <name>Zn(2+)</name>
        <dbReference type="ChEBI" id="CHEBI:29105"/>
        <note>catalytic</note>
    </ligand>
</feature>
<dbReference type="InterPro" id="IPR003593">
    <property type="entry name" value="AAA+_ATPase"/>
</dbReference>
<keyword evidence="14" id="KW-1003">Cell membrane</keyword>
<evidence type="ECO:0000256" key="14">
    <source>
        <dbReference type="HAMAP-Rule" id="MF_01458"/>
    </source>
</evidence>
<comment type="similarity">
    <text evidence="15">Belongs to the AAA ATPase family.</text>
</comment>
<dbReference type="Pfam" id="PF01434">
    <property type="entry name" value="Peptidase_M41"/>
    <property type="match status" value="1"/>
</dbReference>
<feature type="compositionally biased region" description="Low complexity" evidence="16">
    <location>
        <begin position="677"/>
        <end position="695"/>
    </location>
</feature>
<keyword evidence="6 14" id="KW-0547">Nucleotide-binding</keyword>
<dbReference type="InterPro" id="IPR005936">
    <property type="entry name" value="FtsH"/>
</dbReference>
<dbReference type="GO" id="GO:0006508">
    <property type="term" value="P:proteolysis"/>
    <property type="evidence" value="ECO:0007669"/>
    <property type="project" value="UniProtKB-KW"/>
</dbReference>
<dbReference type="SMART" id="SM00382">
    <property type="entry name" value="AAA"/>
    <property type="match status" value="1"/>
</dbReference>
<dbReference type="GO" id="GO:0016887">
    <property type="term" value="F:ATP hydrolysis activity"/>
    <property type="evidence" value="ECO:0007669"/>
    <property type="project" value="UniProtKB-UniRule"/>
</dbReference>
<keyword evidence="11 14" id="KW-0482">Metalloprotease</keyword>
<keyword evidence="5 14" id="KW-0479">Metal-binding</keyword>
<dbReference type="InterPro" id="IPR003960">
    <property type="entry name" value="ATPase_AAA_CS"/>
</dbReference>
<dbReference type="FunFam" id="1.10.8.60:FF:000001">
    <property type="entry name" value="ATP-dependent zinc metalloprotease FtsH"/>
    <property type="match status" value="1"/>
</dbReference>
<feature type="region of interest" description="Disordered" evidence="16">
    <location>
        <begin position="623"/>
        <end position="695"/>
    </location>
</feature>
<evidence type="ECO:0000256" key="16">
    <source>
        <dbReference type="SAM" id="MobiDB-lite"/>
    </source>
</evidence>
<keyword evidence="7 14" id="KW-0378">Hydrolase</keyword>
<dbReference type="CDD" id="cd19501">
    <property type="entry name" value="RecA-like_FtsH"/>
    <property type="match status" value="1"/>
</dbReference>
<dbReference type="InterPro" id="IPR037219">
    <property type="entry name" value="Peptidase_M41-like"/>
</dbReference>
<dbReference type="InterPro" id="IPR003959">
    <property type="entry name" value="ATPase_AAA_core"/>
</dbReference>
<dbReference type="AlphaFoldDB" id="A0A9X4LDE0"/>
<feature type="transmembrane region" description="Helical" evidence="14">
    <location>
        <begin position="110"/>
        <end position="132"/>
    </location>
</feature>
<dbReference type="InterPro" id="IPR041569">
    <property type="entry name" value="AAA_lid_3"/>
</dbReference>
<evidence type="ECO:0000256" key="13">
    <source>
        <dbReference type="ARBA" id="ARBA00061570"/>
    </source>
</evidence>
<dbReference type="GO" id="GO:0004222">
    <property type="term" value="F:metalloendopeptidase activity"/>
    <property type="evidence" value="ECO:0007669"/>
    <property type="project" value="InterPro"/>
</dbReference>
<proteinExistence type="inferred from homology"/>
<dbReference type="PROSITE" id="PS00674">
    <property type="entry name" value="AAA"/>
    <property type="match status" value="1"/>
</dbReference>
<dbReference type="SUPFAM" id="SSF52540">
    <property type="entry name" value="P-loop containing nucleoside triphosphate hydrolases"/>
    <property type="match status" value="1"/>
</dbReference>
<feature type="transmembrane region" description="Helical" evidence="14">
    <location>
        <begin position="7"/>
        <end position="25"/>
    </location>
</feature>
<dbReference type="EC" id="3.4.24.-" evidence="14"/>
<dbReference type="Gene3D" id="3.40.50.300">
    <property type="entry name" value="P-loop containing nucleotide triphosphate hydrolases"/>
    <property type="match status" value="1"/>
</dbReference>
<evidence type="ECO:0000256" key="9">
    <source>
        <dbReference type="ARBA" id="ARBA00022840"/>
    </source>
</evidence>
<evidence type="ECO:0000256" key="2">
    <source>
        <dbReference type="ARBA" id="ARBA00010044"/>
    </source>
</evidence>
<comment type="similarity">
    <text evidence="2 14">In the C-terminal section; belongs to the peptidase M41 family.</text>
</comment>
<organism evidence="18 19">
    <name type="scientific">Staphylococcus equorum</name>
    <dbReference type="NCBI Taxonomy" id="246432"/>
    <lineage>
        <taxon>Bacteria</taxon>
        <taxon>Bacillati</taxon>
        <taxon>Bacillota</taxon>
        <taxon>Bacilli</taxon>
        <taxon>Bacillales</taxon>
        <taxon>Staphylococcaceae</taxon>
        <taxon>Staphylococcus</taxon>
    </lineage>
</organism>
<evidence type="ECO:0000256" key="12">
    <source>
        <dbReference type="ARBA" id="ARBA00023136"/>
    </source>
</evidence>
<dbReference type="InterPro" id="IPR000642">
    <property type="entry name" value="Peptidase_M41"/>
</dbReference>
<dbReference type="Proteomes" id="UP001152302">
    <property type="component" value="Unassembled WGS sequence"/>
</dbReference>
<sequence>MQKAFRNVLVIAIIGVIIFGLFSWLNGNGNMPKQLTYNQFVKQLDKGELKSLEIQPEQNVYMVSGKTDKDEEYSSTILYNNDKELEKITDKAQSQDGLKFTVKEEEKQSVFVSILTTLIPVLIIALLFIFFLSQAQGGGGGGGNRMMNFGKSKAKTYDNQQKRVRFTDVAGADEEKQELIEIVDFLKDNKQFKQMGSRIPKGVLLVGPPGTGKTLLARAVAGEAGTPFFSISGSDFVEMFVGVGASRVRDLFENAKKNAPCIIFIDEIDAVGRQRGAGVGGGHDEREQTLNQLLVEMDGFGDNEGIIMIAATNRPDILDPALLRPGRFDRQIQVGRPDVKGREAILHVHARGKPFDETVDFKAVSQRTPGFSGADLENLLNEASLVAVREGKKKIDMRDIEEATDRVIAGPAKKSRVISEKERNIVAHHEAGHTIIGMVLDEAEVVHKVTIVPRGQAGGYAMMLPKQDRFLMTEKELLDKICGLLGGRVSEDITFNEVSTGASNDFERATQIARQMVTEYGMSEKIGTVQFTNNNGGQVFLGKEMQGDTEYSGQIAYEIDKEVQRIIKEQYERCKHILLEHKSQLDLIAESLLTEETLVAEQIQSLFNDGVLPEVDYDSAKVVEHKDNDFEEEKHGKSYEDVRKEQLDSDDETQDNDKENEQQDNDDTEETGHEQAPNIDKPSNPNDPNDPINRN</sequence>
<dbReference type="GO" id="GO:0005524">
    <property type="term" value="F:ATP binding"/>
    <property type="evidence" value="ECO:0007669"/>
    <property type="project" value="UniProtKB-UniRule"/>
</dbReference>
<evidence type="ECO:0000256" key="1">
    <source>
        <dbReference type="ARBA" id="ARBA00004370"/>
    </source>
</evidence>
<comment type="caution">
    <text evidence="18">The sequence shown here is derived from an EMBL/GenBank/DDBJ whole genome shotgun (WGS) entry which is preliminary data.</text>
</comment>
<keyword evidence="8 14" id="KW-0862">Zinc</keyword>
<evidence type="ECO:0000256" key="5">
    <source>
        <dbReference type="ARBA" id="ARBA00022723"/>
    </source>
</evidence>
<name>A0A9X4LDE0_9STAP</name>
<feature type="active site" evidence="14">
    <location>
        <position position="430"/>
    </location>
</feature>
<protein>
    <recommendedName>
        <fullName evidence="14">ATP-dependent zinc metalloprotease FtsH</fullName>
        <ecNumber evidence="14">3.4.24.-</ecNumber>
    </recommendedName>
</protein>
<dbReference type="GO" id="GO:0030163">
    <property type="term" value="P:protein catabolic process"/>
    <property type="evidence" value="ECO:0007669"/>
    <property type="project" value="UniProtKB-UniRule"/>
</dbReference>
<evidence type="ECO:0000313" key="19">
    <source>
        <dbReference type="Proteomes" id="UP001152302"/>
    </source>
</evidence>
<dbReference type="SUPFAM" id="SSF140990">
    <property type="entry name" value="FtsH protease domain-like"/>
    <property type="match status" value="1"/>
</dbReference>
<evidence type="ECO:0000256" key="10">
    <source>
        <dbReference type="ARBA" id="ARBA00022989"/>
    </source>
</evidence>
<dbReference type="InterPro" id="IPR050928">
    <property type="entry name" value="ATP-dep_Zn_Metalloprotease"/>
</dbReference>
<dbReference type="PANTHER" id="PTHR43655">
    <property type="entry name" value="ATP-DEPENDENT PROTEASE"/>
    <property type="match status" value="1"/>
</dbReference>
<dbReference type="InterPro" id="IPR011546">
    <property type="entry name" value="Pept_M41_FtsH_extracell"/>
</dbReference>
<dbReference type="Gene3D" id="1.10.8.60">
    <property type="match status" value="1"/>
</dbReference>
<keyword evidence="10 14" id="KW-1133">Transmembrane helix</keyword>
<dbReference type="RefSeq" id="WP_277582519.1">
    <property type="nucleotide sequence ID" value="NZ_JAMBPV010000018.1"/>
</dbReference>
<gene>
    <name evidence="14 18" type="primary">ftsH</name>
    <name evidence="18" type="ORF">M4L21_15500</name>
</gene>
<dbReference type="GO" id="GO:0008270">
    <property type="term" value="F:zinc ion binding"/>
    <property type="evidence" value="ECO:0007669"/>
    <property type="project" value="UniProtKB-UniRule"/>
</dbReference>
<dbReference type="EMBL" id="JAMBPX010000017">
    <property type="protein sequence ID" value="MDG0860694.1"/>
    <property type="molecule type" value="Genomic_DNA"/>
</dbReference>
<evidence type="ECO:0000256" key="4">
    <source>
        <dbReference type="ARBA" id="ARBA00022692"/>
    </source>
</evidence>
<evidence type="ECO:0000256" key="11">
    <source>
        <dbReference type="ARBA" id="ARBA00023049"/>
    </source>
</evidence>
<evidence type="ECO:0000256" key="6">
    <source>
        <dbReference type="ARBA" id="ARBA00022741"/>
    </source>
</evidence>
<evidence type="ECO:0000256" key="7">
    <source>
        <dbReference type="ARBA" id="ARBA00022801"/>
    </source>
</evidence>
<comment type="similarity">
    <text evidence="13 14">In the central section; belongs to the AAA ATPase family.</text>
</comment>
<dbReference type="Pfam" id="PF00004">
    <property type="entry name" value="AAA"/>
    <property type="match status" value="1"/>
</dbReference>
<dbReference type="GO" id="GO:0004176">
    <property type="term" value="F:ATP-dependent peptidase activity"/>
    <property type="evidence" value="ECO:0007669"/>
    <property type="project" value="InterPro"/>
</dbReference>
<comment type="subunit">
    <text evidence="14">Homohexamer.</text>
</comment>
<evidence type="ECO:0000256" key="15">
    <source>
        <dbReference type="RuleBase" id="RU003651"/>
    </source>
</evidence>
<evidence type="ECO:0000259" key="17">
    <source>
        <dbReference type="SMART" id="SM00382"/>
    </source>
</evidence>
<dbReference type="HAMAP" id="MF_01458">
    <property type="entry name" value="FtsH"/>
    <property type="match status" value="1"/>
</dbReference>
<dbReference type="NCBIfam" id="TIGR01241">
    <property type="entry name" value="FtsH_fam"/>
    <property type="match status" value="1"/>
</dbReference>
<keyword evidence="3 14" id="KW-0645">Protease</keyword>
<evidence type="ECO:0000313" key="18">
    <source>
        <dbReference type="EMBL" id="MDG0860694.1"/>
    </source>
</evidence>
<keyword evidence="9 14" id="KW-0067">ATP-binding</keyword>
<feature type="binding site" evidence="14">
    <location>
        <begin position="207"/>
        <end position="214"/>
    </location>
    <ligand>
        <name>ATP</name>
        <dbReference type="ChEBI" id="CHEBI:30616"/>
    </ligand>
</feature>
<dbReference type="GO" id="GO:0005886">
    <property type="term" value="C:plasma membrane"/>
    <property type="evidence" value="ECO:0007669"/>
    <property type="project" value="UniProtKB-SubCell"/>
</dbReference>
<keyword evidence="4 14" id="KW-0812">Transmembrane</keyword>
<accession>A0A9X4LDE0</accession>
<keyword evidence="12 14" id="KW-0472">Membrane</keyword>
<dbReference type="PANTHER" id="PTHR43655:SF2">
    <property type="entry name" value="AFG3 LIKE MATRIX AAA PEPTIDASE SUBUNIT 2, ISOFORM A"/>
    <property type="match status" value="1"/>
</dbReference>
<feature type="compositionally biased region" description="Basic and acidic residues" evidence="16">
    <location>
        <begin position="623"/>
        <end position="647"/>
    </location>
</feature>
<comment type="subcellular location">
    <subcellularLocation>
        <location evidence="14">Cell membrane</location>
        <topology evidence="14">Multi-pass membrane protein</topology>
        <orientation evidence="14">Cytoplasmic side</orientation>
    </subcellularLocation>
    <subcellularLocation>
        <location evidence="1">Membrane</location>
    </subcellularLocation>
</comment>